<dbReference type="AlphaFoldDB" id="A0A1Y6K094"/>
<evidence type="ECO:0000313" key="3">
    <source>
        <dbReference type="EMBL" id="SMS14811.1"/>
    </source>
</evidence>
<evidence type="ECO:0000256" key="2">
    <source>
        <dbReference type="ARBA" id="ARBA00023277"/>
    </source>
</evidence>
<evidence type="ECO:0000256" key="1">
    <source>
        <dbReference type="ARBA" id="ARBA00023235"/>
    </source>
</evidence>
<organism evidence="3 5">
    <name type="scientific">Levilactobacillus zymae</name>
    <dbReference type="NCBI Taxonomy" id="267363"/>
    <lineage>
        <taxon>Bacteria</taxon>
        <taxon>Bacillati</taxon>
        <taxon>Bacillota</taxon>
        <taxon>Bacilli</taxon>
        <taxon>Lactobacillales</taxon>
        <taxon>Lactobacillaceae</taxon>
        <taxon>Levilactobacillus</taxon>
    </lineage>
</organism>
<dbReference type="GO" id="GO:0005737">
    <property type="term" value="C:cytoplasm"/>
    <property type="evidence" value="ECO:0007669"/>
    <property type="project" value="InterPro"/>
</dbReference>
<dbReference type="RefSeq" id="WP_087742300.1">
    <property type="nucleotide sequence ID" value="NZ_LT854705.1"/>
</dbReference>
<evidence type="ECO:0008006" key="6">
    <source>
        <dbReference type="Google" id="ProtNLM"/>
    </source>
</evidence>
<dbReference type="PANTHER" id="PTHR36120:SF1">
    <property type="entry name" value="L-FUCOSE ISOMERASE C-TERMINAL DOMAIN-CONTAINING PROTEIN"/>
    <property type="match status" value="1"/>
</dbReference>
<name>A0A1Y6K094_9LACO</name>
<keyword evidence="2" id="KW-0119">Carbohydrate metabolism</keyword>
<dbReference type="Proteomes" id="UP000195412">
    <property type="component" value="Chromosome I"/>
</dbReference>
<evidence type="ECO:0000313" key="5">
    <source>
        <dbReference type="Proteomes" id="UP000195412"/>
    </source>
</evidence>
<dbReference type="EMBL" id="LT854705">
    <property type="protein sequence ID" value="SMS14811.1"/>
    <property type="molecule type" value="Genomic_DNA"/>
</dbReference>
<dbReference type="GO" id="GO:0016861">
    <property type="term" value="F:intramolecular oxidoreductase activity, interconverting aldoses and ketoses"/>
    <property type="evidence" value="ECO:0007669"/>
    <property type="project" value="InterPro"/>
</dbReference>
<dbReference type="KEGG" id="lzy:LZ3411_1761"/>
<dbReference type="GO" id="GO:0005996">
    <property type="term" value="P:monosaccharide metabolic process"/>
    <property type="evidence" value="ECO:0007669"/>
    <property type="project" value="InterPro"/>
</dbReference>
<sequence>MTIVYLPVVRRKFDAELAQQRFTATQAALQLVIPDLVSPAAPLGEPAELLAFIETLDQEPTALIVQQLTFTGQEFIDELISRYAVPVLLLAEEEPSVHGWLHLNALTGLLSTANALHTHGLPYQQYLGGVDTPQGAQVVRQFVSSVQAYQAVHHLTLGVVSDHPTGFDFSGTVPRALTQTFGVQLKHYSIDQAFAAAEQLAPVDYAPQLEYARQHLHGLDAEDPRAIKMAQYLTVMHQKIDQDHLGALASRCWPDFFDKFDSAPGGVFSQLTAQLTPVAEEGDIHGAVSMAVIQALTGNTAPAFLGDVTRLDPTDNTVTLWHDYGAYQLCNPDYPATAGVHPNRHVGVSVDGALKPGPVTLLRVHWDQQGYRLLSLTGQALAVEPQFNGVSGKVQVTLPVTQLLDRLAQSGAESHFALIYGDYAPAVTWLGRWLGVPVTTLDQEG</sequence>
<accession>A0A1Y6K094</accession>
<dbReference type="InterPro" id="IPR009015">
    <property type="entry name" value="Fucose_isomerase_N/cen_sf"/>
</dbReference>
<protein>
    <recommendedName>
        <fullName evidence="6">Fucose isomerase</fullName>
    </recommendedName>
</protein>
<dbReference type="EMBL" id="LT854705">
    <property type="protein sequence ID" value="SMS14911.1"/>
    <property type="molecule type" value="Genomic_DNA"/>
</dbReference>
<reference evidence="5" key="2">
    <citation type="submission" date="2017-05" db="EMBL/GenBank/DDBJ databases">
        <authorList>
            <person name="Papadimitriou K."/>
        </authorList>
    </citation>
    <scope>NUCLEOTIDE SEQUENCE [LARGE SCALE GENOMIC DNA]</scope>
    <source>
        <strain evidence="5">ACA-DC 3411</strain>
    </source>
</reference>
<dbReference type="KEGG" id="lzy:LZ3411_1861"/>
<evidence type="ECO:0000313" key="4">
    <source>
        <dbReference type="EMBL" id="SMS14911.1"/>
    </source>
</evidence>
<proteinExistence type="predicted"/>
<keyword evidence="1" id="KW-0413">Isomerase</keyword>
<dbReference type="PANTHER" id="PTHR36120">
    <property type="entry name" value="FUCOSE ISOMERASE"/>
    <property type="match status" value="1"/>
</dbReference>
<reference evidence="3" key="1">
    <citation type="submission" date="2017-05" db="EMBL/GenBank/DDBJ databases">
        <authorList>
            <person name="Song R."/>
            <person name="Chenine A.L."/>
            <person name="Ruprecht R.M."/>
        </authorList>
    </citation>
    <scope>NUCLEOTIDE SEQUENCE</scope>
    <source>
        <strain evidence="3">ACA-DC 3411</strain>
    </source>
</reference>
<dbReference type="SUPFAM" id="SSF53743">
    <property type="entry name" value="FucI/AraA N-terminal and middle domains"/>
    <property type="match status" value="1"/>
</dbReference>
<gene>
    <name evidence="3" type="ORF">LZ3411_1761</name>
    <name evidence="4" type="ORF">LZ3411_1861</name>
</gene>